<dbReference type="PRINTS" id="PR01727">
    <property type="entry name" value="DNABINDINGHU"/>
</dbReference>
<proteinExistence type="inferred from homology"/>
<dbReference type="EMBL" id="JAGYPE020000038">
    <property type="protein sequence ID" value="MCH6267537.1"/>
    <property type="molecule type" value="Genomic_DNA"/>
</dbReference>
<evidence type="ECO:0000256" key="3">
    <source>
        <dbReference type="ARBA" id="ARBA00023125"/>
    </source>
</evidence>
<evidence type="ECO:0000256" key="2">
    <source>
        <dbReference type="ARBA" id="ARBA00023067"/>
    </source>
</evidence>
<dbReference type="Gene3D" id="4.10.520.10">
    <property type="entry name" value="IHF-like DNA-binding proteins"/>
    <property type="match status" value="1"/>
</dbReference>
<sequence length="89" mass="9743">MNITKLINEVSAKSELSRKDAEIAVEAVFDIITQSLVSGDSFALSGFGKFEVCQREARTRIDPKTGEESIIQAGKVPVFRASKSLIQQI</sequence>
<gene>
    <name evidence="6" type="ORF">KHB02_018625</name>
    <name evidence="5" type="ORF">KHB02_32160</name>
</gene>
<dbReference type="GO" id="GO:0030261">
    <property type="term" value="P:chromosome condensation"/>
    <property type="evidence" value="ECO:0007669"/>
    <property type="project" value="UniProtKB-KW"/>
</dbReference>
<dbReference type="PANTHER" id="PTHR33175">
    <property type="entry name" value="DNA-BINDING PROTEIN HU"/>
    <property type="match status" value="1"/>
</dbReference>
<reference evidence="5" key="1">
    <citation type="submission" date="2021-05" db="EMBL/GenBank/DDBJ databases">
        <title>Novel Bacillus species.</title>
        <authorList>
            <person name="Liu G."/>
        </authorList>
    </citation>
    <scope>NUCLEOTIDE SEQUENCE</scope>
    <source>
        <strain evidence="5 7">FJAT-50051</strain>
    </source>
</reference>
<dbReference type="AlphaFoldDB" id="A0A942T4N0"/>
<accession>A0A942T4N0</accession>
<dbReference type="InterPro" id="IPR010992">
    <property type="entry name" value="IHF-like_DNA-bd_dom_sf"/>
</dbReference>
<comment type="caution">
    <text evidence="5">The sequence shown here is derived from an EMBL/GenBank/DDBJ whole genome shotgun (WGS) entry which is preliminary data.</text>
</comment>
<organism evidence="5">
    <name type="scientific">Neobacillus citreus</name>
    <dbReference type="NCBI Taxonomy" id="2833578"/>
    <lineage>
        <taxon>Bacteria</taxon>
        <taxon>Bacillati</taxon>
        <taxon>Bacillota</taxon>
        <taxon>Bacilli</taxon>
        <taxon>Bacillales</taxon>
        <taxon>Bacillaceae</taxon>
        <taxon>Neobacillus</taxon>
    </lineage>
</organism>
<dbReference type="GO" id="GO:0003677">
    <property type="term" value="F:DNA binding"/>
    <property type="evidence" value="ECO:0007669"/>
    <property type="project" value="UniProtKB-KW"/>
</dbReference>
<keyword evidence="7" id="KW-1185">Reference proteome</keyword>
<keyword evidence="2" id="KW-0226">DNA condensation</keyword>
<dbReference type="InterPro" id="IPR000119">
    <property type="entry name" value="Hist_DNA-bd"/>
</dbReference>
<dbReference type="RefSeq" id="WP_213145848.1">
    <property type="nucleotide sequence ID" value="NZ_JAGYPE020000038.1"/>
</dbReference>
<dbReference type="GO" id="GO:0030527">
    <property type="term" value="F:structural constituent of chromatin"/>
    <property type="evidence" value="ECO:0007669"/>
    <property type="project" value="InterPro"/>
</dbReference>
<dbReference type="EMBL" id="JAGYPE010000006">
    <property type="protein sequence ID" value="MBS4186049.1"/>
    <property type="molecule type" value="Genomic_DNA"/>
</dbReference>
<keyword evidence="3 5" id="KW-0238">DNA-binding</keyword>
<evidence type="ECO:0000313" key="5">
    <source>
        <dbReference type="EMBL" id="MBS4186049.1"/>
    </source>
</evidence>
<name>A0A942T4N0_9BACI</name>
<comment type="similarity">
    <text evidence="1 4">Belongs to the bacterial histone-like protein family.</text>
</comment>
<evidence type="ECO:0000256" key="1">
    <source>
        <dbReference type="ARBA" id="ARBA00010529"/>
    </source>
</evidence>
<dbReference type="SUPFAM" id="SSF47729">
    <property type="entry name" value="IHF-like DNA-binding proteins"/>
    <property type="match status" value="1"/>
</dbReference>
<evidence type="ECO:0000313" key="7">
    <source>
        <dbReference type="Proteomes" id="UP000677265"/>
    </source>
</evidence>
<dbReference type="Proteomes" id="UP000677265">
    <property type="component" value="Unassembled WGS sequence"/>
</dbReference>
<dbReference type="PANTHER" id="PTHR33175:SF3">
    <property type="entry name" value="DNA-BINDING PROTEIN HU-BETA"/>
    <property type="match status" value="1"/>
</dbReference>
<dbReference type="Pfam" id="PF00216">
    <property type="entry name" value="Bac_DNA_binding"/>
    <property type="match status" value="1"/>
</dbReference>
<evidence type="ECO:0000313" key="6">
    <source>
        <dbReference type="EMBL" id="MCH6267537.1"/>
    </source>
</evidence>
<evidence type="ECO:0000256" key="4">
    <source>
        <dbReference type="RuleBase" id="RU003939"/>
    </source>
</evidence>
<protein>
    <submittedName>
        <fullName evidence="5">HU family DNA-binding protein</fullName>
    </submittedName>
</protein>
<dbReference type="SMART" id="SM00411">
    <property type="entry name" value="BHL"/>
    <property type="match status" value="1"/>
</dbReference>
<dbReference type="CDD" id="cd13831">
    <property type="entry name" value="HU"/>
    <property type="match status" value="1"/>
</dbReference>